<feature type="transmembrane region" description="Helical" evidence="2">
    <location>
        <begin position="67"/>
        <end position="86"/>
    </location>
</feature>
<evidence type="ECO:0000256" key="2">
    <source>
        <dbReference type="SAM" id="Phobius"/>
    </source>
</evidence>
<feature type="region of interest" description="Disordered" evidence="1">
    <location>
        <begin position="140"/>
        <end position="163"/>
    </location>
</feature>
<dbReference type="PhylomeDB" id="A0A068TNU0"/>
<protein>
    <recommendedName>
        <fullName evidence="5">DUF4408 domain-containing protein</fullName>
    </recommendedName>
</protein>
<dbReference type="InParanoid" id="A0A068TNU0"/>
<dbReference type="PANTHER" id="PTHR33640:SF8">
    <property type="entry name" value="TRANSMEMBRANE PROTEIN"/>
    <property type="match status" value="1"/>
</dbReference>
<evidence type="ECO:0000256" key="1">
    <source>
        <dbReference type="SAM" id="MobiDB-lite"/>
    </source>
</evidence>
<dbReference type="EMBL" id="HG739085">
    <property type="protein sequence ID" value="CDO97028.1"/>
    <property type="molecule type" value="Genomic_DNA"/>
</dbReference>
<organism evidence="3 4">
    <name type="scientific">Coffea canephora</name>
    <name type="common">Robusta coffee</name>
    <dbReference type="NCBI Taxonomy" id="49390"/>
    <lineage>
        <taxon>Eukaryota</taxon>
        <taxon>Viridiplantae</taxon>
        <taxon>Streptophyta</taxon>
        <taxon>Embryophyta</taxon>
        <taxon>Tracheophyta</taxon>
        <taxon>Spermatophyta</taxon>
        <taxon>Magnoliopsida</taxon>
        <taxon>eudicotyledons</taxon>
        <taxon>Gunneridae</taxon>
        <taxon>Pentapetalae</taxon>
        <taxon>asterids</taxon>
        <taxon>lamiids</taxon>
        <taxon>Gentianales</taxon>
        <taxon>Rubiaceae</taxon>
        <taxon>Ixoroideae</taxon>
        <taxon>Gardenieae complex</taxon>
        <taxon>Bertiereae - Coffeeae clade</taxon>
        <taxon>Coffeeae</taxon>
        <taxon>Coffea</taxon>
    </lineage>
</organism>
<gene>
    <name evidence="3" type="ORF">GSCOC_T00014243001</name>
</gene>
<keyword evidence="2" id="KW-1133">Transmembrane helix</keyword>
<proteinExistence type="predicted"/>
<dbReference type="OMA" id="GYRRCET"/>
<reference evidence="4" key="1">
    <citation type="journal article" date="2014" name="Science">
        <title>The coffee genome provides insight into the convergent evolution of caffeine biosynthesis.</title>
        <authorList>
            <person name="Denoeud F."/>
            <person name="Carretero-Paulet L."/>
            <person name="Dereeper A."/>
            <person name="Droc G."/>
            <person name="Guyot R."/>
            <person name="Pietrella M."/>
            <person name="Zheng C."/>
            <person name="Alberti A."/>
            <person name="Anthony F."/>
            <person name="Aprea G."/>
            <person name="Aury J.M."/>
            <person name="Bento P."/>
            <person name="Bernard M."/>
            <person name="Bocs S."/>
            <person name="Campa C."/>
            <person name="Cenci A."/>
            <person name="Combes M.C."/>
            <person name="Crouzillat D."/>
            <person name="Da Silva C."/>
            <person name="Daddiego L."/>
            <person name="De Bellis F."/>
            <person name="Dussert S."/>
            <person name="Garsmeur O."/>
            <person name="Gayraud T."/>
            <person name="Guignon V."/>
            <person name="Jahn K."/>
            <person name="Jamilloux V."/>
            <person name="Joet T."/>
            <person name="Labadie K."/>
            <person name="Lan T."/>
            <person name="Leclercq J."/>
            <person name="Lepelley M."/>
            <person name="Leroy T."/>
            <person name="Li L.T."/>
            <person name="Librado P."/>
            <person name="Lopez L."/>
            <person name="Munoz A."/>
            <person name="Noel B."/>
            <person name="Pallavicini A."/>
            <person name="Perrotta G."/>
            <person name="Poncet V."/>
            <person name="Pot D."/>
            <person name="Priyono X."/>
            <person name="Rigoreau M."/>
            <person name="Rouard M."/>
            <person name="Rozas J."/>
            <person name="Tranchant-Dubreuil C."/>
            <person name="VanBuren R."/>
            <person name="Zhang Q."/>
            <person name="Andrade A.C."/>
            <person name="Argout X."/>
            <person name="Bertrand B."/>
            <person name="de Kochko A."/>
            <person name="Graziosi G."/>
            <person name="Henry R.J."/>
            <person name="Jayarama X."/>
            <person name="Ming R."/>
            <person name="Nagai C."/>
            <person name="Rounsley S."/>
            <person name="Sankoff D."/>
            <person name="Giuliano G."/>
            <person name="Albert V.A."/>
            <person name="Wincker P."/>
            <person name="Lashermes P."/>
        </authorList>
    </citation>
    <scope>NUCLEOTIDE SEQUENCE [LARGE SCALE GENOMIC DNA]</scope>
    <source>
        <strain evidence="4">cv. DH200-94</strain>
    </source>
</reference>
<dbReference type="OrthoDB" id="1095087at2759"/>
<sequence length="254" mass="29147">MDSFHFHKIKMEKANAKLRHRRLHKITAMFRLMEFCILLIIVSRFTVQLPVAFKLSGEYFRGFSVTAVSPGLVFILGNAIVLVLFLKSGHPSAKNGDTTVNSKLDLYDEYVKINSEKNPSVYKEENTACKKQRKQSGSTCVGREVAVSSDAHNSRSDNTKERKVKIQRSQSENLKRAVQQQQQECAGRELRRLATVKCRGHVDNEEKPAVLGSSYKEDEMSNEEFRRTVEAFIARQQRALREEEEFAQCFLRNL</sequence>
<keyword evidence="2" id="KW-0812">Transmembrane</keyword>
<dbReference type="PANTHER" id="PTHR33640">
    <property type="entry name" value="TRANSMEMBRANE PROTEIN"/>
    <property type="match status" value="1"/>
</dbReference>
<name>A0A068TNU0_COFCA</name>
<evidence type="ECO:0000313" key="4">
    <source>
        <dbReference type="Proteomes" id="UP000295252"/>
    </source>
</evidence>
<keyword evidence="2" id="KW-0472">Membrane</keyword>
<dbReference type="Proteomes" id="UP000295252">
    <property type="component" value="Chromosome IV"/>
</dbReference>
<dbReference type="Gramene" id="CDO97028">
    <property type="protein sequence ID" value="CDO97028"/>
    <property type="gene ID" value="GSCOC_T00014243001"/>
</dbReference>
<dbReference type="STRING" id="49390.A0A068TNU0"/>
<accession>A0A068TNU0</accession>
<feature type="transmembrane region" description="Helical" evidence="2">
    <location>
        <begin position="28"/>
        <end position="47"/>
    </location>
</feature>
<dbReference type="AlphaFoldDB" id="A0A068TNU0"/>
<keyword evidence="4" id="KW-1185">Reference proteome</keyword>
<dbReference type="FunCoup" id="A0A068TNU0">
    <property type="interactions" value="19"/>
</dbReference>
<evidence type="ECO:0008006" key="5">
    <source>
        <dbReference type="Google" id="ProtNLM"/>
    </source>
</evidence>
<feature type="compositionally biased region" description="Basic and acidic residues" evidence="1">
    <location>
        <begin position="152"/>
        <end position="161"/>
    </location>
</feature>
<evidence type="ECO:0000313" key="3">
    <source>
        <dbReference type="EMBL" id="CDO97028.1"/>
    </source>
</evidence>